<accession>A0ABP0RR93</accession>
<evidence type="ECO:0000313" key="3">
    <source>
        <dbReference type="Proteomes" id="UP001642464"/>
    </source>
</evidence>
<gene>
    <name evidence="2" type="ORF">SCF082_LOCUS48183</name>
</gene>
<sequence>MQTGPRIGIGDDALNEPSAWYTYAQRAPRPGSEEDRTPRHDLSETESEEEDNPCQADAIAWKEGAQIKRLSKERCKDAACTWVKLLNDDGIQSSGGELRWDGLQPAASFARGTKRDVTPKRGTQNEAAELPGISSPPRLNGATSDAVHLLPEATVEDQVLSGLTWEEIAGIPEEEMRKRAVSLTEGLF</sequence>
<dbReference type="Proteomes" id="UP001642464">
    <property type="component" value="Unassembled WGS sequence"/>
</dbReference>
<dbReference type="EMBL" id="CAXAMM010042128">
    <property type="protein sequence ID" value="CAK9103141.1"/>
    <property type="molecule type" value="Genomic_DNA"/>
</dbReference>
<keyword evidence="3" id="KW-1185">Reference proteome</keyword>
<evidence type="ECO:0000256" key="1">
    <source>
        <dbReference type="SAM" id="MobiDB-lite"/>
    </source>
</evidence>
<reference evidence="2 3" key="1">
    <citation type="submission" date="2024-02" db="EMBL/GenBank/DDBJ databases">
        <authorList>
            <person name="Chen Y."/>
            <person name="Shah S."/>
            <person name="Dougan E. K."/>
            <person name="Thang M."/>
            <person name="Chan C."/>
        </authorList>
    </citation>
    <scope>NUCLEOTIDE SEQUENCE [LARGE SCALE GENOMIC DNA]</scope>
</reference>
<protein>
    <submittedName>
        <fullName evidence="2">tRNA 2'-phosphotransferase 1</fullName>
    </submittedName>
</protein>
<organism evidence="2 3">
    <name type="scientific">Durusdinium trenchii</name>
    <dbReference type="NCBI Taxonomy" id="1381693"/>
    <lineage>
        <taxon>Eukaryota</taxon>
        <taxon>Sar</taxon>
        <taxon>Alveolata</taxon>
        <taxon>Dinophyceae</taxon>
        <taxon>Suessiales</taxon>
        <taxon>Symbiodiniaceae</taxon>
        <taxon>Durusdinium</taxon>
    </lineage>
</organism>
<feature type="region of interest" description="Disordered" evidence="1">
    <location>
        <begin position="1"/>
        <end position="55"/>
    </location>
</feature>
<name>A0ABP0RR93_9DINO</name>
<proteinExistence type="predicted"/>
<feature type="compositionally biased region" description="Basic and acidic residues" evidence="1">
    <location>
        <begin position="31"/>
        <end position="43"/>
    </location>
</feature>
<comment type="caution">
    <text evidence="2">The sequence shown here is derived from an EMBL/GenBank/DDBJ whole genome shotgun (WGS) entry which is preliminary data.</text>
</comment>
<evidence type="ECO:0000313" key="2">
    <source>
        <dbReference type="EMBL" id="CAK9103141.1"/>
    </source>
</evidence>
<feature type="region of interest" description="Disordered" evidence="1">
    <location>
        <begin position="113"/>
        <end position="143"/>
    </location>
</feature>